<organism evidence="1 2">
    <name type="scientific">Dreissena polymorpha</name>
    <name type="common">Zebra mussel</name>
    <name type="synonym">Mytilus polymorpha</name>
    <dbReference type="NCBI Taxonomy" id="45954"/>
    <lineage>
        <taxon>Eukaryota</taxon>
        <taxon>Metazoa</taxon>
        <taxon>Spiralia</taxon>
        <taxon>Lophotrochozoa</taxon>
        <taxon>Mollusca</taxon>
        <taxon>Bivalvia</taxon>
        <taxon>Autobranchia</taxon>
        <taxon>Heteroconchia</taxon>
        <taxon>Euheterodonta</taxon>
        <taxon>Imparidentia</taxon>
        <taxon>Neoheterodontei</taxon>
        <taxon>Myida</taxon>
        <taxon>Dreissenoidea</taxon>
        <taxon>Dreissenidae</taxon>
        <taxon>Dreissena</taxon>
    </lineage>
</organism>
<gene>
    <name evidence="1" type="ORF">DPMN_151177</name>
</gene>
<evidence type="ECO:0000313" key="2">
    <source>
        <dbReference type="Proteomes" id="UP000828390"/>
    </source>
</evidence>
<proteinExistence type="predicted"/>
<name>A0A9D4FHW6_DREPO</name>
<comment type="caution">
    <text evidence="1">The sequence shown here is derived from an EMBL/GenBank/DDBJ whole genome shotgun (WGS) entry which is preliminary data.</text>
</comment>
<reference evidence="1" key="2">
    <citation type="submission" date="2020-11" db="EMBL/GenBank/DDBJ databases">
        <authorList>
            <person name="McCartney M.A."/>
            <person name="Auch B."/>
            <person name="Kono T."/>
            <person name="Mallez S."/>
            <person name="Becker A."/>
            <person name="Gohl D.M."/>
            <person name="Silverstein K.A.T."/>
            <person name="Koren S."/>
            <person name="Bechman K.B."/>
            <person name="Herman A."/>
            <person name="Abrahante J.E."/>
            <person name="Garbe J."/>
        </authorList>
    </citation>
    <scope>NUCLEOTIDE SEQUENCE</scope>
    <source>
        <strain evidence="1">Duluth1</strain>
        <tissue evidence="1">Whole animal</tissue>
    </source>
</reference>
<sequence>MPAKRKRIVNVGLPITKLSLWAPPTTDETTAETKRIKLEVQIKIAISLTCRSTCISITHRNCR</sequence>
<keyword evidence="2" id="KW-1185">Reference proteome</keyword>
<dbReference type="AlphaFoldDB" id="A0A9D4FHW6"/>
<reference evidence="1" key="1">
    <citation type="journal article" date="2019" name="bioRxiv">
        <title>The Genome of the Zebra Mussel, Dreissena polymorpha: A Resource for Invasive Species Research.</title>
        <authorList>
            <person name="McCartney M.A."/>
            <person name="Auch B."/>
            <person name="Kono T."/>
            <person name="Mallez S."/>
            <person name="Zhang Y."/>
            <person name="Obille A."/>
            <person name="Becker A."/>
            <person name="Abrahante J.E."/>
            <person name="Garbe J."/>
            <person name="Badalamenti J.P."/>
            <person name="Herman A."/>
            <person name="Mangelson H."/>
            <person name="Liachko I."/>
            <person name="Sullivan S."/>
            <person name="Sone E.D."/>
            <person name="Koren S."/>
            <person name="Silverstein K.A.T."/>
            <person name="Beckman K.B."/>
            <person name="Gohl D.M."/>
        </authorList>
    </citation>
    <scope>NUCLEOTIDE SEQUENCE</scope>
    <source>
        <strain evidence="1">Duluth1</strain>
        <tissue evidence="1">Whole animal</tissue>
    </source>
</reference>
<accession>A0A9D4FHW6</accession>
<dbReference type="EMBL" id="JAIWYP010000007">
    <property type="protein sequence ID" value="KAH3797593.1"/>
    <property type="molecule type" value="Genomic_DNA"/>
</dbReference>
<protein>
    <submittedName>
        <fullName evidence="1">Uncharacterized protein</fullName>
    </submittedName>
</protein>
<dbReference type="Proteomes" id="UP000828390">
    <property type="component" value="Unassembled WGS sequence"/>
</dbReference>
<evidence type="ECO:0000313" key="1">
    <source>
        <dbReference type="EMBL" id="KAH3797593.1"/>
    </source>
</evidence>